<dbReference type="Pfam" id="PF01206">
    <property type="entry name" value="TusA"/>
    <property type="match status" value="1"/>
</dbReference>
<dbReference type="AlphaFoldDB" id="A0A6L5X1D2"/>
<protein>
    <submittedName>
        <fullName evidence="3">Sulfurtransferase-like selenium metabolism protein YedF</fullName>
    </submittedName>
</protein>
<keyword evidence="3" id="KW-0808">Transferase</keyword>
<dbReference type="InterPro" id="IPR027396">
    <property type="entry name" value="DsrEFH-like"/>
</dbReference>
<dbReference type="GO" id="GO:0016740">
    <property type="term" value="F:transferase activity"/>
    <property type="evidence" value="ECO:0007669"/>
    <property type="project" value="UniProtKB-KW"/>
</dbReference>
<name>A0A6L5X1D2_9FIRM</name>
<dbReference type="SUPFAM" id="SSF64307">
    <property type="entry name" value="SirA-like"/>
    <property type="match status" value="1"/>
</dbReference>
<dbReference type="SUPFAM" id="SSF75169">
    <property type="entry name" value="DsrEFH-like"/>
    <property type="match status" value="1"/>
</dbReference>
<comment type="caution">
    <text evidence="3">The sequence shown here is derived from an EMBL/GenBank/DDBJ whole genome shotgun (WGS) entry which is preliminary data.</text>
</comment>
<dbReference type="InterPro" id="IPR019870">
    <property type="entry name" value="Se_metab_YedF"/>
</dbReference>
<reference evidence="3 4" key="1">
    <citation type="submission" date="2019-08" db="EMBL/GenBank/DDBJ databases">
        <title>In-depth cultivation of the pig gut microbiome towards novel bacterial diversity and tailored functional studies.</title>
        <authorList>
            <person name="Wylensek D."/>
            <person name="Hitch T.C.A."/>
            <person name="Clavel T."/>
        </authorList>
    </citation>
    <scope>NUCLEOTIDE SEQUENCE [LARGE SCALE GENOMIC DNA]</scope>
    <source>
        <strain evidence="3 4">Oil+RF-744-WCA-WT-11</strain>
    </source>
</reference>
<gene>
    <name evidence="3" type="primary">yedF</name>
    <name evidence="3" type="ORF">FYJ35_03685</name>
</gene>
<evidence type="ECO:0000256" key="1">
    <source>
        <dbReference type="ARBA" id="ARBA00008984"/>
    </source>
</evidence>
<evidence type="ECO:0000259" key="2">
    <source>
        <dbReference type="PROSITE" id="PS01148"/>
    </source>
</evidence>
<dbReference type="Proteomes" id="UP000481852">
    <property type="component" value="Unassembled WGS sequence"/>
</dbReference>
<dbReference type="PANTHER" id="PTHR33279">
    <property type="entry name" value="SULFUR CARRIER PROTEIN YEDF-RELATED"/>
    <property type="match status" value="1"/>
</dbReference>
<dbReference type="EMBL" id="VULZ01000002">
    <property type="protein sequence ID" value="MSS14151.1"/>
    <property type="molecule type" value="Genomic_DNA"/>
</dbReference>
<feature type="domain" description="UPF0033" evidence="2">
    <location>
        <begin position="5"/>
        <end position="29"/>
    </location>
</feature>
<dbReference type="PANTHER" id="PTHR33279:SF6">
    <property type="entry name" value="SULFUR CARRIER PROTEIN YEDF-RELATED"/>
    <property type="match status" value="1"/>
</dbReference>
<dbReference type="NCBIfam" id="TIGR03527">
    <property type="entry name" value="selenium_YedF"/>
    <property type="match status" value="1"/>
</dbReference>
<keyword evidence="4" id="KW-1185">Reference proteome</keyword>
<evidence type="ECO:0000313" key="3">
    <source>
        <dbReference type="EMBL" id="MSS14151.1"/>
    </source>
</evidence>
<organism evidence="3 4">
    <name type="scientific">Porcincola intestinalis</name>
    <dbReference type="NCBI Taxonomy" id="2606632"/>
    <lineage>
        <taxon>Bacteria</taxon>
        <taxon>Bacillati</taxon>
        <taxon>Bacillota</taxon>
        <taxon>Clostridia</taxon>
        <taxon>Lachnospirales</taxon>
        <taxon>Lachnospiraceae</taxon>
        <taxon>Porcincola</taxon>
    </lineage>
</organism>
<dbReference type="InterPro" id="IPR001455">
    <property type="entry name" value="TusA-like"/>
</dbReference>
<accession>A0A6L5X1D2</accession>
<sequence length="214" mass="23543">MMISLDERGKQCPIPIVDTKKALEPLGVGEVVETVVDNEISAQNLKKFADQRQYAYEMEKVSDTEYRVRLTVTEAAKELQGKGDATFNEQDYQACGIPAAAPQGYIVVISSDSMGEPEKELGKILLKGFLFALSKKEDVPKKIIFYNGGARLTCEGSESLDDLRELEKSGAEIATCGTCLKFQNLEDKLKVGGVTNMYEITEALTGPYRVVKPC</sequence>
<comment type="similarity">
    <text evidence="1">Belongs to the sulfur carrier protein TusA family.</text>
</comment>
<dbReference type="PROSITE" id="PS01148">
    <property type="entry name" value="UPF0033"/>
    <property type="match status" value="1"/>
</dbReference>
<proteinExistence type="inferred from homology"/>
<evidence type="ECO:0000313" key="4">
    <source>
        <dbReference type="Proteomes" id="UP000481852"/>
    </source>
</evidence>
<dbReference type="Gene3D" id="3.30.110.40">
    <property type="entry name" value="TusA-like domain"/>
    <property type="match status" value="1"/>
</dbReference>
<dbReference type="InterPro" id="IPR036868">
    <property type="entry name" value="TusA-like_sf"/>
</dbReference>